<dbReference type="AlphaFoldDB" id="A0A4Y3W808"/>
<feature type="coiled-coil region" evidence="1">
    <location>
        <begin position="14"/>
        <end position="46"/>
    </location>
</feature>
<evidence type="ECO:0000313" key="3">
    <source>
        <dbReference type="Proteomes" id="UP000318825"/>
    </source>
</evidence>
<sequence>MAIKSKFLGREAVMRKLNAMLPDAERELAEAQMEVAREAASRIEARAPVGATGDYKGSIEADRIGNRPHQELTGIRETKDKNATAVFAKFTWRFLEFGTVNMTARPHIFPTWRAYRKTARRKMAAAVNKAVRRAKS</sequence>
<comment type="caution">
    <text evidence="2">The sequence shown here is derived from an EMBL/GenBank/DDBJ whole genome shotgun (WGS) entry which is preliminary data.</text>
</comment>
<name>A0A4Y3W808_NITWI</name>
<keyword evidence="1" id="KW-0175">Coiled coil</keyword>
<evidence type="ECO:0000313" key="2">
    <source>
        <dbReference type="EMBL" id="GEC15157.1"/>
    </source>
</evidence>
<accession>A0A4Y3W808</accession>
<reference evidence="2 3" key="1">
    <citation type="submission" date="2019-06" db="EMBL/GenBank/DDBJ databases">
        <title>Whole genome shotgun sequence of Nitrobacter winogradskyi NBRC 14297.</title>
        <authorList>
            <person name="Hosoyama A."/>
            <person name="Uohara A."/>
            <person name="Ohji S."/>
            <person name="Ichikawa N."/>
        </authorList>
    </citation>
    <scope>NUCLEOTIDE SEQUENCE [LARGE SCALE GENOMIC DNA]</scope>
    <source>
        <strain evidence="2 3">NBRC 14297</strain>
    </source>
</reference>
<organism evidence="2 3">
    <name type="scientific">Nitrobacter winogradskyi</name>
    <name type="common">Nitrobacter agilis</name>
    <dbReference type="NCBI Taxonomy" id="913"/>
    <lineage>
        <taxon>Bacteria</taxon>
        <taxon>Pseudomonadati</taxon>
        <taxon>Pseudomonadota</taxon>
        <taxon>Alphaproteobacteria</taxon>
        <taxon>Hyphomicrobiales</taxon>
        <taxon>Nitrobacteraceae</taxon>
        <taxon>Nitrobacter</taxon>
    </lineage>
</organism>
<dbReference type="Pfam" id="PF04883">
    <property type="entry name" value="HK97-gp10_like"/>
    <property type="match status" value="1"/>
</dbReference>
<dbReference type="RefSeq" id="WP_181410375.1">
    <property type="nucleotide sequence ID" value="NZ_BJNF01000026.1"/>
</dbReference>
<proteinExistence type="predicted"/>
<protein>
    <recommendedName>
        <fullName evidence="4">HK97 gp10 family phage protein</fullName>
    </recommendedName>
</protein>
<dbReference type="EMBL" id="BJNF01000026">
    <property type="protein sequence ID" value="GEC15157.1"/>
    <property type="molecule type" value="Genomic_DNA"/>
</dbReference>
<dbReference type="InterPro" id="IPR010064">
    <property type="entry name" value="HK97-gp10_tail"/>
</dbReference>
<dbReference type="Proteomes" id="UP000318825">
    <property type="component" value="Unassembled WGS sequence"/>
</dbReference>
<gene>
    <name evidence="2" type="ORF">NWI01_10490</name>
</gene>
<evidence type="ECO:0000256" key="1">
    <source>
        <dbReference type="SAM" id="Coils"/>
    </source>
</evidence>
<evidence type="ECO:0008006" key="4">
    <source>
        <dbReference type="Google" id="ProtNLM"/>
    </source>
</evidence>